<proteinExistence type="inferred from homology"/>
<dbReference type="AlphaFoldDB" id="A0A364LEA6"/>
<dbReference type="GO" id="GO:0005739">
    <property type="term" value="C:mitochondrion"/>
    <property type="evidence" value="ECO:0007669"/>
    <property type="project" value="TreeGrafter"/>
</dbReference>
<feature type="domain" description="Coenzyme Q-binding protein COQ10 START" evidence="4">
    <location>
        <begin position="106"/>
        <end position="255"/>
    </location>
</feature>
<dbReference type="GeneID" id="63799374"/>
<evidence type="ECO:0000256" key="2">
    <source>
        <dbReference type="ARBA" id="ARBA00011814"/>
    </source>
</evidence>
<name>A0A364LEA6_TALAM</name>
<comment type="subunit">
    <text evidence="2">Interacts with coenzyme Q.</text>
</comment>
<sequence>MRPILRPQPFLRHCTLQHQGDRLISTTNNSSISAVACRHASTSKSALIACSQQSPLTLRQSTRLRTQYLHPTRHNRSFINIPNIFNNNNNNTPQAIRTLRASRTLPFPPSPLYEIIASVESYAEFLPFLGASTVTARDPKTGYPSQAFLTVGYGPFTETFTSRVICDRDNWTVEAKSGGGVGEDGKPIPGADEGLFSHLSTKWELVPRPSASAGSAGAETEVRLEIRFRFQNAMHTAMMSAVEDKVAGVMIEAFERRIKEQMTLGR</sequence>
<evidence type="ECO:0000256" key="3">
    <source>
        <dbReference type="ARBA" id="ARBA00024947"/>
    </source>
</evidence>
<reference evidence="5 6" key="1">
    <citation type="journal article" date="2017" name="Biotechnol. Biofuels">
        <title>Differential beta-glucosidase expression as a function of carbon source availability in Talaromyces amestolkiae: a genomic and proteomic approach.</title>
        <authorList>
            <person name="de Eugenio L.I."/>
            <person name="Mendez-Liter J.A."/>
            <person name="Nieto-Dominguez M."/>
            <person name="Alonso L."/>
            <person name="Gil-Munoz J."/>
            <person name="Barriuso J."/>
            <person name="Prieto A."/>
            <person name="Martinez M.J."/>
        </authorList>
    </citation>
    <scope>NUCLEOTIDE SEQUENCE [LARGE SCALE GENOMIC DNA]</scope>
    <source>
        <strain evidence="5 6">CIB</strain>
    </source>
</reference>
<keyword evidence="6" id="KW-1185">Reference proteome</keyword>
<accession>A0A364LEA6</accession>
<dbReference type="CDD" id="cd07813">
    <property type="entry name" value="COQ10p_like"/>
    <property type="match status" value="1"/>
</dbReference>
<evidence type="ECO:0000313" key="6">
    <source>
        <dbReference type="Proteomes" id="UP000249363"/>
    </source>
</evidence>
<comment type="function">
    <text evidence="3">Required for the function of coenzyme Q in the respiratory chain. May serve as a chaperone or may be involved in the transport of Q6 from its site of synthesis to the catalytic sites of the respiratory complexes.</text>
</comment>
<evidence type="ECO:0000256" key="1">
    <source>
        <dbReference type="ARBA" id="ARBA00006885"/>
    </source>
</evidence>
<dbReference type="FunFam" id="3.30.530.20:FF:000048">
    <property type="entry name" value="Sreptomyces cyclase/dehydrase family protein"/>
    <property type="match status" value="1"/>
</dbReference>
<dbReference type="InterPro" id="IPR005031">
    <property type="entry name" value="COQ10_START"/>
</dbReference>
<dbReference type="OrthoDB" id="292693at2759"/>
<dbReference type="InterPro" id="IPR044996">
    <property type="entry name" value="COQ10-like"/>
</dbReference>
<dbReference type="InterPro" id="IPR023393">
    <property type="entry name" value="START-like_dom_sf"/>
</dbReference>
<dbReference type="Gene3D" id="3.30.530.20">
    <property type="match status" value="1"/>
</dbReference>
<protein>
    <recommendedName>
        <fullName evidence="4">Coenzyme Q-binding protein COQ10 START domain-containing protein</fullName>
    </recommendedName>
</protein>
<evidence type="ECO:0000259" key="4">
    <source>
        <dbReference type="Pfam" id="PF03364"/>
    </source>
</evidence>
<dbReference type="PANTHER" id="PTHR12901">
    <property type="entry name" value="SPERM PROTEIN HOMOLOG"/>
    <property type="match status" value="1"/>
</dbReference>
<dbReference type="STRING" id="1196081.A0A364LEA6"/>
<organism evidence="5 6">
    <name type="scientific">Talaromyces amestolkiae</name>
    <dbReference type="NCBI Taxonomy" id="1196081"/>
    <lineage>
        <taxon>Eukaryota</taxon>
        <taxon>Fungi</taxon>
        <taxon>Dikarya</taxon>
        <taxon>Ascomycota</taxon>
        <taxon>Pezizomycotina</taxon>
        <taxon>Eurotiomycetes</taxon>
        <taxon>Eurotiomycetidae</taxon>
        <taxon>Eurotiales</taxon>
        <taxon>Trichocomaceae</taxon>
        <taxon>Talaromyces</taxon>
        <taxon>Talaromyces sect. Talaromyces</taxon>
    </lineage>
</organism>
<dbReference type="EMBL" id="MIKG01000029">
    <property type="protein sequence ID" value="RAO74148.1"/>
    <property type="molecule type" value="Genomic_DNA"/>
</dbReference>
<gene>
    <name evidence="5" type="ORF">BHQ10_010160</name>
</gene>
<dbReference type="RefSeq" id="XP_040738662.1">
    <property type="nucleotide sequence ID" value="XM_040872760.1"/>
</dbReference>
<dbReference type="Pfam" id="PF03364">
    <property type="entry name" value="Polyketide_cyc"/>
    <property type="match status" value="1"/>
</dbReference>
<dbReference type="PANTHER" id="PTHR12901:SF10">
    <property type="entry name" value="COENZYME Q-BINDING PROTEIN COQ10, MITOCHONDRIAL"/>
    <property type="match status" value="1"/>
</dbReference>
<comment type="similarity">
    <text evidence="1">Belongs to the COQ10 family.</text>
</comment>
<dbReference type="SUPFAM" id="SSF55961">
    <property type="entry name" value="Bet v1-like"/>
    <property type="match status" value="1"/>
</dbReference>
<dbReference type="Proteomes" id="UP000249363">
    <property type="component" value="Unassembled WGS sequence"/>
</dbReference>
<evidence type="ECO:0000313" key="5">
    <source>
        <dbReference type="EMBL" id="RAO74148.1"/>
    </source>
</evidence>
<dbReference type="GO" id="GO:0045333">
    <property type="term" value="P:cellular respiration"/>
    <property type="evidence" value="ECO:0007669"/>
    <property type="project" value="InterPro"/>
</dbReference>
<comment type="caution">
    <text evidence="5">The sequence shown here is derived from an EMBL/GenBank/DDBJ whole genome shotgun (WGS) entry which is preliminary data.</text>
</comment>
<dbReference type="GO" id="GO:0048039">
    <property type="term" value="F:ubiquinone binding"/>
    <property type="evidence" value="ECO:0007669"/>
    <property type="project" value="InterPro"/>
</dbReference>